<dbReference type="AlphaFoldDB" id="A0ABD0UME1"/>
<comment type="caution">
    <text evidence="1">The sequence shown here is derived from an EMBL/GenBank/DDBJ whole genome shotgun (WGS) entry which is preliminary data.</text>
</comment>
<accession>A0ABD0UME1</accession>
<evidence type="ECO:0000313" key="2">
    <source>
        <dbReference type="Proteomes" id="UP001552299"/>
    </source>
</evidence>
<dbReference type="EMBL" id="JANQDX010000013">
    <property type="protein sequence ID" value="KAL0913870.1"/>
    <property type="molecule type" value="Genomic_DNA"/>
</dbReference>
<protein>
    <submittedName>
        <fullName evidence="1">Uncharacterized protein</fullName>
    </submittedName>
</protein>
<name>A0ABD0UME1_DENTH</name>
<sequence length="111" mass="12307">MAIHVTIWDGRLASQRGSSVKSIKLDVLGHDGNPFGVDSAQICVFKETNKVCLRCLLQSQHGMALETQIRLEILCDLTNKPLERQLSDQQLGTLLVLANLSGKRIEPNQIK</sequence>
<evidence type="ECO:0000313" key="1">
    <source>
        <dbReference type="EMBL" id="KAL0913870.1"/>
    </source>
</evidence>
<proteinExistence type="predicted"/>
<reference evidence="1 2" key="1">
    <citation type="journal article" date="2024" name="Plant Biotechnol. J.">
        <title>Dendrobium thyrsiflorum genome and its molecular insights into genes involved in important horticultural traits.</title>
        <authorList>
            <person name="Chen B."/>
            <person name="Wang J.Y."/>
            <person name="Zheng P.J."/>
            <person name="Li K.L."/>
            <person name="Liang Y.M."/>
            <person name="Chen X.F."/>
            <person name="Zhang C."/>
            <person name="Zhao X."/>
            <person name="He X."/>
            <person name="Zhang G.Q."/>
            <person name="Liu Z.J."/>
            <person name="Xu Q."/>
        </authorList>
    </citation>
    <scope>NUCLEOTIDE SEQUENCE [LARGE SCALE GENOMIC DNA]</scope>
    <source>
        <strain evidence="1">GZMU011</strain>
    </source>
</reference>
<keyword evidence="2" id="KW-1185">Reference proteome</keyword>
<organism evidence="1 2">
    <name type="scientific">Dendrobium thyrsiflorum</name>
    <name type="common">Pinecone-like raceme dendrobium</name>
    <name type="synonym">Orchid</name>
    <dbReference type="NCBI Taxonomy" id="117978"/>
    <lineage>
        <taxon>Eukaryota</taxon>
        <taxon>Viridiplantae</taxon>
        <taxon>Streptophyta</taxon>
        <taxon>Embryophyta</taxon>
        <taxon>Tracheophyta</taxon>
        <taxon>Spermatophyta</taxon>
        <taxon>Magnoliopsida</taxon>
        <taxon>Liliopsida</taxon>
        <taxon>Asparagales</taxon>
        <taxon>Orchidaceae</taxon>
        <taxon>Epidendroideae</taxon>
        <taxon>Malaxideae</taxon>
        <taxon>Dendrobiinae</taxon>
        <taxon>Dendrobium</taxon>
    </lineage>
</organism>
<gene>
    <name evidence="1" type="ORF">M5K25_017362</name>
</gene>
<dbReference type="Proteomes" id="UP001552299">
    <property type="component" value="Unassembled WGS sequence"/>
</dbReference>